<reference evidence="4" key="4">
    <citation type="submission" date="2016-05" db="EMBL/GenBank/DDBJ databases">
        <authorList>
            <person name="Krishnakumar V."/>
            <person name="Cheng C.-Y."/>
            <person name="Chan A.P."/>
            <person name="Schobel S."/>
            <person name="Kim M."/>
            <person name="Ferlanti E.S."/>
            <person name="Belyaeva I."/>
            <person name="Rosen B.D."/>
            <person name="Micklem G."/>
            <person name="Miller J.R."/>
            <person name="Vaughn M."/>
            <person name="Town C.D."/>
        </authorList>
    </citation>
    <scope>NUCLEOTIDE SEQUENCE</scope>
</reference>
<evidence type="ECO:0000313" key="4">
    <source>
        <dbReference type="EMBL" id="AEE31914.1"/>
    </source>
</evidence>
<evidence type="ECO:0000313" key="3">
    <source>
        <dbReference type="EMBL" id="AAG50651.1"/>
    </source>
</evidence>
<gene>
    <name evidence="2 4" type="ordered locus">At1g42080</name>
    <name evidence="3" type="ORF">F19C17.17</name>
    <name evidence="4" type="ORF">F19C17_17</name>
</gene>
<protein>
    <submittedName>
        <fullName evidence="3">Uncharacterized protein F19C17.17</fullName>
    </submittedName>
</protein>
<dbReference type="HOGENOM" id="CLU_1733981_0_0_1"/>
<dbReference type="KEGG" id="ath:AT1G42080"/>
<evidence type="ECO:0000313" key="5">
    <source>
        <dbReference type="Proteomes" id="UP000006548"/>
    </source>
</evidence>
<dbReference type="PaxDb" id="3702-AT1G42080.1"/>
<dbReference type="Araport" id="AT1G42080"/>
<dbReference type="GeneID" id="840813"/>
<evidence type="ECO:0000313" key="2">
    <source>
        <dbReference type="Araport" id="AT1G42080"/>
    </source>
</evidence>
<sequence>MGSDIVADGLTDGPHDRLADEPAEGLSERLPEGFSEEPADELVDKLNLTKEPSDVLEDFLLIIFTLMKTTRNLGAAEMTHILFTHPKRREKKLSLIGGSLAFSLKIEYPPLDPVRLLTPEDLSHPSDPPDLRRFMKITPQAKGASLLMPNG</sequence>
<reference evidence="4 5" key="1">
    <citation type="journal article" date="2000" name="Nature">
        <title>Sequence and analysis of chromosome 1 of the plant Arabidopsis thaliana.</title>
        <authorList>
            <person name="Theologis A."/>
            <person name="Ecker J.R."/>
            <person name="Palm C.J."/>
            <person name="Federspiel N.A."/>
            <person name="Kaul S."/>
            <person name="White O."/>
            <person name="Alonso J."/>
            <person name="Altafi H."/>
            <person name="Araujo R."/>
            <person name="Bowman C.L."/>
            <person name="Brooks S.Y."/>
            <person name="Buehler E."/>
            <person name="Chan A."/>
            <person name="Chao Q."/>
            <person name="Chen H."/>
            <person name="Cheuk R.F."/>
            <person name="Chin C.W."/>
            <person name="Chung M.K."/>
            <person name="Conn L."/>
            <person name="Conway A.B."/>
            <person name="Conway A.R."/>
            <person name="Creasy T.H."/>
            <person name="Dewar K."/>
            <person name="Dunn P."/>
            <person name="Etgu P."/>
            <person name="Feldblyum T.V."/>
            <person name="Feng J."/>
            <person name="Fong B."/>
            <person name="Fujii C.Y."/>
            <person name="Gill J.E."/>
            <person name="Goldsmith A.D."/>
            <person name="Haas B."/>
            <person name="Hansen N.F."/>
            <person name="Hughes B."/>
            <person name="Huizar L."/>
            <person name="Hunter J.L."/>
            <person name="Jenkins J."/>
            <person name="Johnson-Hopson C."/>
            <person name="Khan S."/>
            <person name="Khaykin E."/>
            <person name="Kim C.J."/>
            <person name="Koo H.L."/>
            <person name="Kremenetskaia I."/>
            <person name="Kurtz D.B."/>
            <person name="Kwan A."/>
            <person name="Lam B."/>
            <person name="Langin-Hooper S."/>
            <person name="Lee A."/>
            <person name="Lee J.M."/>
            <person name="Lenz C.A."/>
            <person name="Li J.H."/>
            <person name="Li Y."/>
            <person name="Lin X."/>
            <person name="Liu S.X."/>
            <person name="Liu Z.A."/>
            <person name="Luros J.S."/>
            <person name="Maiti R."/>
            <person name="Marziali A."/>
            <person name="Militscher J."/>
            <person name="Miranda M."/>
            <person name="Nguyen M."/>
            <person name="Nierman W.C."/>
            <person name="Osborne B.I."/>
            <person name="Pai G."/>
            <person name="Peterson J."/>
            <person name="Pham P.K."/>
            <person name="Rizzo M."/>
            <person name="Rooney T."/>
            <person name="Rowley D."/>
            <person name="Sakano H."/>
            <person name="Salzberg S.L."/>
            <person name="Schwartz J.R."/>
            <person name="Shinn P."/>
            <person name="Southwick A.M."/>
            <person name="Sun H."/>
            <person name="Tallon L.J."/>
            <person name="Tambunga G."/>
            <person name="Toriumi M.J."/>
            <person name="Town C.D."/>
            <person name="Utterback T."/>
            <person name="Van Aken S."/>
            <person name="Vaysberg M."/>
            <person name="Vysotskaia V.S."/>
            <person name="Walker M."/>
            <person name="Wu D."/>
            <person name="Yu G."/>
            <person name="Fraser C.M."/>
            <person name="Venter J.C."/>
            <person name="Davis R.W."/>
        </authorList>
    </citation>
    <scope>NUCLEOTIDE SEQUENCE [LARGE SCALE GENOMIC DNA]</scope>
    <source>
        <strain evidence="5">cv. Columbia</strain>
    </source>
</reference>
<feature type="region of interest" description="Disordered" evidence="1">
    <location>
        <begin position="1"/>
        <end position="36"/>
    </location>
</feature>
<dbReference type="Proteomes" id="UP000006548">
    <property type="component" value="Chromosome 1"/>
</dbReference>
<proteinExistence type="predicted"/>
<dbReference type="EMBL" id="CP002684">
    <property type="protein sequence ID" value="AEE31914.1"/>
    <property type="molecule type" value="Genomic_DNA"/>
</dbReference>
<reference evidence="5" key="5">
    <citation type="journal article" date="2017" name="Plant J.">
        <title>Araport11: a complete reannotation of the Arabidopsis thaliana reference genome.</title>
        <authorList>
            <person name="Cheng C.Y."/>
            <person name="Krishnakumar V."/>
            <person name="Chan A.P."/>
            <person name="Thibaud-Nissen F."/>
            <person name="Schobel S."/>
            <person name="Town C.D."/>
        </authorList>
    </citation>
    <scope>GENOME REANNOTATION</scope>
    <source>
        <strain evidence="5">cv. Columbia</strain>
    </source>
</reference>
<evidence type="ECO:0000256" key="1">
    <source>
        <dbReference type="SAM" id="MobiDB-lite"/>
    </source>
</evidence>
<dbReference type="EMBL" id="AC073433">
    <property type="protein sequence ID" value="AAG50651.1"/>
    <property type="molecule type" value="Genomic_DNA"/>
</dbReference>
<accession>Q9C760</accession>
<feature type="compositionally biased region" description="Basic and acidic residues" evidence="1">
    <location>
        <begin position="13"/>
        <end position="31"/>
    </location>
</feature>
<organism evidence="3">
    <name type="scientific">Arabidopsis thaliana</name>
    <name type="common">Mouse-ear cress</name>
    <dbReference type="NCBI Taxonomy" id="3702"/>
    <lineage>
        <taxon>Eukaryota</taxon>
        <taxon>Viridiplantae</taxon>
        <taxon>Streptophyta</taxon>
        <taxon>Embryophyta</taxon>
        <taxon>Tracheophyta</taxon>
        <taxon>Spermatophyta</taxon>
        <taxon>Magnoliopsida</taxon>
        <taxon>eudicotyledons</taxon>
        <taxon>Gunneridae</taxon>
        <taxon>Pentapetalae</taxon>
        <taxon>rosids</taxon>
        <taxon>malvids</taxon>
        <taxon>Brassicales</taxon>
        <taxon>Brassicaceae</taxon>
        <taxon>Camelineae</taxon>
        <taxon>Arabidopsis</taxon>
    </lineage>
</organism>
<dbReference type="TAIR" id="AT1G42080"/>
<reference evidence="4" key="3">
    <citation type="submission" date="2011-02" db="EMBL/GenBank/DDBJ databases">
        <authorList>
            <consortium name="TAIR"/>
            <person name="Swarbreck D."/>
            <person name="Lamesch P."/>
            <person name="Wilks C."/>
            <person name="Huala E."/>
        </authorList>
    </citation>
    <scope>NUCLEOTIDE SEQUENCE</scope>
</reference>
<name>Q9C760_ARATH</name>
<keyword evidence="5" id="KW-1185">Reference proteome</keyword>
<dbReference type="iPTMnet" id="Q9C760"/>
<dbReference type="PIR" id="A96493">
    <property type="entry name" value="A96493"/>
</dbReference>
<dbReference type="AlphaFoldDB" id="Q9C760"/>
<reference evidence="3" key="2">
    <citation type="submission" date="2001-01" db="EMBL/GenBank/DDBJ databases">
        <title>Arabidopsis thaliana chromosome 1 BAC F19C17 genomic sequence.</title>
        <authorList>
            <person name="Lin X."/>
            <person name="Kaul S."/>
            <person name="Town C.D."/>
            <person name="Benito M."/>
            <person name="Creasy T.H."/>
            <person name="Haas B.J."/>
            <person name="Wu D."/>
            <person name="Maiti R."/>
            <person name="Ronning C.M."/>
            <person name="Koo H."/>
            <person name="Fujii C.Y."/>
            <person name="Utterback T.R."/>
            <person name="Barnstead M.E."/>
            <person name="Bowman C.L."/>
            <person name="White O."/>
            <person name="Nierman W.C."/>
            <person name="Fraser C.M."/>
        </authorList>
    </citation>
    <scope>NUCLEOTIDE SEQUENCE</scope>
</reference>